<proteinExistence type="predicted"/>
<keyword evidence="1" id="KW-1133">Transmembrane helix</keyword>
<dbReference type="AlphaFoldDB" id="A0AAV3YYA8"/>
<evidence type="ECO:0000313" key="3">
    <source>
        <dbReference type="Proteomes" id="UP000735302"/>
    </source>
</evidence>
<sequence>MRKLWKERNCIPIVGNCTFEVRFTEIELDNILQKDEGSKSCGLDGVTLDKQAQLGLCAKDVVTGRHVEWAMRSLNLWGGEMLTMIAIASVVSVLRTFLR</sequence>
<protein>
    <submittedName>
        <fullName evidence="2">Uncharacterized protein</fullName>
    </submittedName>
</protein>
<keyword evidence="3" id="KW-1185">Reference proteome</keyword>
<comment type="caution">
    <text evidence="2">The sequence shown here is derived from an EMBL/GenBank/DDBJ whole genome shotgun (WGS) entry which is preliminary data.</text>
</comment>
<feature type="transmembrane region" description="Helical" evidence="1">
    <location>
        <begin position="81"/>
        <end position="98"/>
    </location>
</feature>
<reference evidence="2 3" key="1">
    <citation type="journal article" date="2021" name="Elife">
        <title>Chloroplast acquisition without the gene transfer in kleptoplastic sea slugs, Plakobranchus ocellatus.</title>
        <authorList>
            <person name="Maeda T."/>
            <person name="Takahashi S."/>
            <person name="Yoshida T."/>
            <person name="Shimamura S."/>
            <person name="Takaki Y."/>
            <person name="Nagai Y."/>
            <person name="Toyoda A."/>
            <person name="Suzuki Y."/>
            <person name="Arimoto A."/>
            <person name="Ishii H."/>
            <person name="Satoh N."/>
            <person name="Nishiyama T."/>
            <person name="Hasebe M."/>
            <person name="Maruyama T."/>
            <person name="Minagawa J."/>
            <person name="Obokata J."/>
            <person name="Shigenobu S."/>
        </authorList>
    </citation>
    <scope>NUCLEOTIDE SEQUENCE [LARGE SCALE GENOMIC DNA]</scope>
</reference>
<evidence type="ECO:0000313" key="2">
    <source>
        <dbReference type="EMBL" id="GFN92075.1"/>
    </source>
</evidence>
<dbReference type="Proteomes" id="UP000735302">
    <property type="component" value="Unassembled WGS sequence"/>
</dbReference>
<keyword evidence="1" id="KW-0472">Membrane</keyword>
<name>A0AAV3YYA8_9GAST</name>
<evidence type="ECO:0000256" key="1">
    <source>
        <dbReference type="SAM" id="Phobius"/>
    </source>
</evidence>
<keyword evidence="1" id="KW-0812">Transmembrane</keyword>
<dbReference type="EMBL" id="BLXT01002217">
    <property type="protein sequence ID" value="GFN92075.1"/>
    <property type="molecule type" value="Genomic_DNA"/>
</dbReference>
<gene>
    <name evidence="2" type="ORF">PoB_001858100</name>
</gene>
<accession>A0AAV3YYA8</accession>
<organism evidence="2 3">
    <name type="scientific">Plakobranchus ocellatus</name>
    <dbReference type="NCBI Taxonomy" id="259542"/>
    <lineage>
        <taxon>Eukaryota</taxon>
        <taxon>Metazoa</taxon>
        <taxon>Spiralia</taxon>
        <taxon>Lophotrochozoa</taxon>
        <taxon>Mollusca</taxon>
        <taxon>Gastropoda</taxon>
        <taxon>Heterobranchia</taxon>
        <taxon>Euthyneura</taxon>
        <taxon>Panpulmonata</taxon>
        <taxon>Sacoglossa</taxon>
        <taxon>Placobranchoidea</taxon>
        <taxon>Plakobranchidae</taxon>
        <taxon>Plakobranchus</taxon>
    </lineage>
</organism>